<name>A0A1R2CCN6_9CILI</name>
<evidence type="ECO:0000313" key="2">
    <source>
        <dbReference type="Proteomes" id="UP000187209"/>
    </source>
</evidence>
<gene>
    <name evidence="1" type="ORF">SteCoe_11625</name>
</gene>
<dbReference type="AlphaFoldDB" id="A0A1R2CCN6"/>
<comment type="caution">
    <text evidence="1">The sequence shown here is derived from an EMBL/GenBank/DDBJ whole genome shotgun (WGS) entry which is preliminary data.</text>
</comment>
<evidence type="ECO:0000313" key="1">
    <source>
        <dbReference type="EMBL" id="OMJ86771.1"/>
    </source>
</evidence>
<reference evidence="1 2" key="1">
    <citation type="submission" date="2016-11" db="EMBL/GenBank/DDBJ databases">
        <title>The macronuclear genome of Stentor coeruleus: a giant cell with tiny introns.</title>
        <authorList>
            <person name="Slabodnick M."/>
            <person name="Ruby J.G."/>
            <person name="Reiff S.B."/>
            <person name="Swart E.C."/>
            <person name="Gosai S."/>
            <person name="Prabakaran S."/>
            <person name="Witkowska E."/>
            <person name="Larue G.E."/>
            <person name="Fisher S."/>
            <person name="Freeman R.M."/>
            <person name="Gunawardena J."/>
            <person name="Chu W."/>
            <person name="Stover N.A."/>
            <person name="Gregory B.D."/>
            <person name="Nowacki M."/>
            <person name="Derisi J."/>
            <person name="Roy S.W."/>
            <person name="Marshall W.F."/>
            <person name="Sood P."/>
        </authorList>
    </citation>
    <scope>NUCLEOTIDE SEQUENCE [LARGE SCALE GENOMIC DNA]</scope>
    <source>
        <strain evidence="1">WM001</strain>
    </source>
</reference>
<dbReference type="EMBL" id="MPUH01000195">
    <property type="protein sequence ID" value="OMJ86771.1"/>
    <property type="molecule type" value="Genomic_DNA"/>
</dbReference>
<accession>A0A1R2CCN6</accession>
<organism evidence="1 2">
    <name type="scientific">Stentor coeruleus</name>
    <dbReference type="NCBI Taxonomy" id="5963"/>
    <lineage>
        <taxon>Eukaryota</taxon>
        <taxon>Sar</taxon>
        <taxon>Alveolata</taxon>
        <taxon>Ciliophora</taxon>
        <taxon>Postciliodesmatophora</taxon>
        <taxon>Heterotrichea</taxon>
        <taxon>Heterotrichida</taxon>
        <taxon>Stentoridae</taxon>
        <taxon>Stentor</taxon>
    </lineage>
</organism>
<protein>
    <submittedName>
        <fullName evidence="1">Uncharacterized protein</fullName>
    </submittedName>
</protein>
<dbReference type="Proteomes" id="UP000187209">
    <property type="component" value="Unassembled WGS sequence"/>
</dbReference>
<keyword evidence="2" id="KW-1185">Reference proteome</keyword>
<proteinExistence type="predicted"/>
<sequence length="89" mass="9841">MGCCNCITKETDMIIEQMIEKFEESSSTIVNKSIISNVKPSTKPSLCFVNEATHNICIDEDCPVMKLPDIGSENSIASWKHHGSPDILI</sequence>